<accession>A0A9X4ASG9</accession>
<dbReference type="EMBL" id="JAGTJJ010000002">
    <property type="protein sequence ID" value="MDC3979838.1"/>
    <property type="molecule type" value="Genomic_DNA"/>
</dbReference>
<sequence>MKIQRRHIGGVAALLALGGLLGAGCAENRSSLFVRGALVFDTDTCGVVAETTAPTLLRGTLDVAFASEYNAALLVGNQLVRRGNAATLRTETSRVQFESADVHTFDAAGNELGAFTAPATGFVDPSTGAEPGLGFANVVLVDSGTSAAALGASGGSGTPVEVLANVIIRGRTLGGEEVATGEWQFPIDVCRGCLVFFPPEADDLSTPERDCFNPADAPSGFCRPGIDNAVDCRLCRGLDPVCDTPSL</sequence>
<keyword evidence="3" id="KW-1185">Reference proteome</keyword>
<evidence type="ECO:0008006" key="4">
    <source>
        <dbReference type="Google" id="ProtNLM"/>
    </source>
</evidence>
<gene>
    <name evidence="1" type="ORF">KEG57_04955</name>
    <name evidence="2" type="ORF">KEG57_18390</name>
</gene>
<evidence type="ECO:0000313" key="2">
    <source>
        <dbReference type="EMBL" id="MDC3982491.1"/>
    </source>
</evidence>
<dbReference type="Proteomes" id="UP001151081">
    <property type="component" value="Unassembled WGS sequence"/>
</dbReference>
<dbReference type="AlphaFoldDB" id="A0A9X4ASG9"/>
<name>A0A9X4ASG9_9BACT</name>
<reference evidence="2 3" key="1">
    <citation type="submission" date="2021-04" db="EMBL/GenBank/DDBJ databases">
        <title>Genome analysis of Polyangium sp.</title>
        <authorList>
            <person name="Li Y."/>
            <person name="Wang J."/>
        </authorList>
    </citation>
    <scope>NUCLEOTIDE SEQUENCE [LARGE SCALE GENOMIC DNA]</scope>
    <source>
        <strain evidence="2 3">SDU14</strain>
    </source>
</reference>
<evidence type="ECO:0000313" key="3">
    <source>
        <dbReference type="Proteomes" id="UP001151081"/>
    </source>
</evidence>
<dbReference type="PROSITE" id="PS51257">
    <property type="entry name" value="PROKAR_LIPOPROTEIN"/>
    <property type="match status" value="1"/>
</dbReference>
<protein>
    <recommendedName>
        <fullName evidence="4">Lipoprotein</fullName>
    </recommendedName>
</protein>
<evidence type="ECO:0000313" key="1">
    <source>
        <dbReference type="EMBL" id="MDC3979838.1"/>
    </source>
</evidence>
<dbReference type="RefSeq" id="WP_272458204.1">
    <property type="nucleotide sequence ID" value="NZ_JAGTJJ010000002.1"/>
</dbReference>
<dbReference type="EMBL" id="JAGTJJ010000008">
    <property type="protein sequence ID" value="MDC3982491.1"/>
    <property type="molecule type" value="Genomic_DNA"/>
</dbReference>
<comment type="caution">
    <text evidence="2">The sequence shown here is derived from an EMBL/GenBank/DDBJ whole genome shotgun (WGS) entry which is preliminary data.</text>
</comment>
<organism evidence="2 3">
    <name type="scientific">Polyangium jinanense</name>
    <dbReference type="NCBI Taxonomy" id="2829994"/>
    <lineage>
        <taxon>Bacteria</taxon>
        <taxon>Pseudomonadati</taxon>
        <taxon>Myxococcota</taxon>
        <taxon>Polyangia</taxon>
        <taxon>Polyangiales</taxon>
        <taxon>Polyangiaceae</taxon>
        <taxon>Polyangium</taxon>
    </lineage>
</organism>
<proteinExistence type="predicted"/>